<sequence length="126" mass="12934">MKLSILALTTIVTLAACDDAYAAGHASAPAIDTNGILTNAEGMSLYTFDPDTATTSACNGGCAANWPPLAADSDAAAAGDFTVITRDDGSLQWAYDGQPLYLWVNDRAPGDTTGDGVGGNWHLARP</sequence>
<evidence type="ECO:0000313" key="2">
    <source>
        <dbReference type="EMBL" id="SFR45640.1"/>
    </source>
</evidence>
<protein>
    <submittedName>
        <fullName evidence="2">Predicted lipoprotein with conserved Yx(FWY)xxD motif</fullName>
    </submittedName>
</protein>
<dbReference type="PROSITE" id="PS51257">
    <property type="entry name" value="PROKAR_LIPOPROTEIN"/>
    <property type="match status" value="1"/>
</dbReference>
<keyword evidence="1" id="KW-0732">Signal</keyword>
<reference evidence="3" key="1">
    <citation type="submission" date="2016-10" db="EMBL/GenBank/DDBJ databases">
        <authorList>
            <person name="Varghese N."/>
            <person name="Submissions S."/>
        </authorList>
    </citation>
    <scope>NUCLEOTIDE SEQUENCE [LARGE SCALE GENOMIC DNA]</scope>
    <source>
        <strain evidence="3">DSM 26879</strain>
    </source>
</reference>
<organism evidence="2 3">
    <name type="scientific">Yoonia tamlensis</name>
    <dbReference type="NCBI Taxonomy" id="390270"/>
    <lineage>
        <taxon>Bacteria</taxon>
        <taxon>Pseudomonadati</taxon>
        <taxon>Pseudomonadota</taxon>
        <taxon>Alphaproteobacteria</taxon>
        <taxon>Rhodobacterales</taxon>
        <taxon>Paracoccaceae</taxon>
        <taxon>Yoonia</taxon>
    </lineage>
</organism>
<dbReference type="EMBL" id="FOYP01000001">
    <property type="protein sequence ID" value="SFR45640.1"/>
    <property type="molecule type" value="Genomic_DNA"/>
</dbReference>
<keyword evidence="2" id="KW-0449">Lipoprotein</keyword>
<name>A0A1I6GTZ6_9RHOB</name>
<gene>
    <name evidence="2" type="ORF">SAMN04488005_2161</name>
</gene>
<feature type="signal peptide" evidence="1">
    <location>
        <begin position="1"/>
        <end position="22"/>
    </location>
</feature>
<proteinExistence type="predicted"/>
<dbReference type="RefSeq" id="WP_207496872.1">
    <property type="nucleotide sequence ID" value="NZ_FOYP01000001.1"/>
</dbReference>
<feature type="chain" id="PRO_5011487991" evidence="1">
    <location>
        <begin position="23"/>
        <end position="126"/>
    </location>
</feature>
<dbReference type="STRING" id="390270.SAMN04488005_2161"/>
<dbReference type="InterPro" id="IPR005297">
    <property type="entry name" value="Lipoprotein_repeat"/>
</dbReference>
<evidence type="ECO:0000256" key="1">
    <source>
        <dbReference type="SAM" id="SignalP"/>
    </source>
</evidence>
<dbReference type="PIRSF" id="PIRSF029720">
    <property type="entry name" value="UCP029720"/>
    <property type="match status" value="1"/>
</dbReference>
<dbReference type="PANTHER" id="PTHR39335:SF1">
    <property type="entry name" value="BLL4220 PROTEIN"/>
    <property type="match status" value="1"/>
</dbReference>
<dbReference type="AlphaFoldDB" id="A0A1I6GTZ6"/>
<dbReference type="Pfam" id="PF03640">
    <property type="entry name" value="Lipoprotein_15"/>
    <property type="match status" value="2"/>
</dbReference>
<dbReference type="InterPro" id="IPR014558">
    <property type="entry name" value="UCP029720"/>
</dbReference>
<evidence type="ECO:0000313" key="3">
    <source>
        <dbReference type="Proteomes" id="UP000199478"/>
    </source>
</evidence>
<dbReference type="GO" id="GO:0043448">
    <property type="term" value="P:alkane catabolic process"/>
    <property type="evidence" value="ECO:0007669"/>
    <property type="project" value="TreeGrafter"/>
</dbReference>
<accession>A0A1I6GTZ6</accession>
<keyword evidence="3" id="KW-1185">Reference proteome</keyword>
<dbReference type="PANTHER" id="PTHR39335">
    <property type="entry name" value="BLL4220 PROTEIN"/>
    <property type="match status" value="1"/>
</dbReference>
<dbReference type="Proteomes" id="UP000199478">
    <property type="component" value="Unassembled WGS sequence"/>
</dbReference>